<accession>A0A2P5C6X7</accession>
<dbReference type="STRING" id="63057.A0A2P5C6X7"/>
<dbReference type="PANTHER" id="PTHR45708">
    <property type="entry name" value="ENDOCHITINASE"/>
    <property type="match status" value="1"/>
</dbReference>
<dbReference type="PANTHER" id="PTHR45708:SF65">
    <property type="entry name" value="CHITINASE"/>
    <property type="match status" value="1"/>
</dbReference>
<evidence type="ECO:0000256" key="8">
    <source>
        <dbReference type="ARBA" id="ARBA00023295"/>
    </source>
</evidence>
<keyword evidence="9" id="KW-0624">Polysaccharide degradation</keyword>
<evidence type="ECO:0000256" key="3">
    <source>
        <dbReference type="ARBA" id="ARBA00012729"/>
    </source>
</evidence>
<dbReference type="EC" id="3.2.1.14" evidence="3"/>
<feature type="compositionally biased region" description="Basic and acidic residues" evidence="11">
    <location>
        <begin position="177"/>
        <end position="206"/>
    </location>
</feature>
<evidence type="ECO:0000313" key="13">
    <source>
        <dbReference type="EMBL" id="PON56788.1"/>
    </source>
</evidence>
<dbReference type="Gene3D" id="3.20.20.80">
    <property type="entry name" value="Glycosidases"/>
    <property type="match status" value="1"/>
</dbReference>
<dbReference type="InterPro" id="IPR001579">
    <property type="entry name" value="Glyco_hydro_18_chit_AS"/>
</dbReference>
<proteinExistence type="inferred from homology"/>
<reference evidence="14" key="1">
    <citation type="submission" date="2016-06" db="EMBL/GenBank/DDBJ databases">
        <title>Parallel loss of symbiosis genes in relatives of nitrogen-fixing non-legume Parasponia.</title>
        <authorList>
            <person name="Van Velzen R."/>
            <person name="Holmer R."/>
            <person name="Bu F."/>
            <person name="Rutten L."/>
            <person name="Van Zeijl A."/>
            <person name="Liu W."/>
            <person name="Santuari L."/>
            <person name="Cao Q."/>
            <person name="Sharma T."/>
            <person name="Shen D."/>
            <person name="Roswanjaya Y."/>
            <person name="Wardhani T."/>
            <person name="Kalhor M.S."/>
            <person name="Jansen J."/>
            <person name="Van den Hoogen J."/>
            <person name="Gungor B."/>
            <person name="Hartog M."/>
            <person name="Hontelez J."/>
            <person name="Verver J."/>
            <person name="Yang W.-C."/>
            <person name="Schijlen E."/>
            <person name="Repin R."/>
            <person name="Schilthuizen M."/>
            <person name="Schranz E."/>
            <person name="Heidstra R."/>
            <person name="Miyata K."/>
            <person name="Fedorova E."/>
            <person name="Kohlen W."/>
            <person name="Bisseling T."/>
            <person name="Smit S."/>
            <person name="Geurts R."/>
        </authorList>
    </citation>
    <scope>NUCLEOTIDE SEQUENCE [LARGE SCALE GENOMIC DNA]</scope>
    <source>
        <strain evidence="14">cv. RG33-2</strain>
    </source>
</reference>
<dbReference type="Proteomes" id="UP000237000">
    <property type="component" value="Unassembled WGS sequence"/>
</dbReference>
<evidence type="ECO:0000256" key="9">
    <source>
        <dbReference type="ARBA" id="ARBA00023326"/>
    </source>
</evidence>
<evidence type="ECO:0000256" key="2">
    <source>
        <dbReference type="ARBA" id="ARBA00009121"/>
    </source>
</evidence>
<keyword evidence="4 10" id="KW-0378">Hydrolase</keyword>
<dbReference type="PROSITE" id="PS01095">
    <property type="entry name" value="GH18_1"/>
    <property type="match status" value="1"/>
</dbReference>
<dbReference type="GO" id="GO:0000272">
    <property type="term" value="P:polysaccharide catabolic process"/>
    <property type="evidence" value="ECO:0007669"/>
    <property type="project" value="UniProtKB-KW"/>
</dbReference>
<feature type="compositionally biased region" description="Basic and acidic residues" evidence="11">
    <location>
        <begin position="99"/>
        <end position="123"/>
    </location>
</feature>
<dbReference type="CDD" id="cd02877">
    <property type="entry name" value="GH18_hevamine_XipI_class_III"/>
    <property type="match status" value="1"/>
</dbReference>
<keyword evidence="14" id="KW-1185">Reference proteome</keyword>
<dbReference type="AlphaFoldDB" id="A0A2P5C6X7"/>
<evidence type="ECO:0000256" key="4">
    <source>
        <dbReference type="ARBA" id="ARBA00022801"/>
    </source>
</evidence>
<dbReference type="InterPro" id="IPR017853">
    <property type="entry name" value="GH"/>
</dbReference>
<dbReference type="GO" id="GO:0005576">
    <property type="term" value="C:extracellular region"/>
    <property type="evidence" value="ECO:0007669"/>
    <property type="project" value="TreeGrafter"/>
</dbReference>
<evidence type="ECO:0000256" key="1">
    <source>
        <dbReference type="ARBA" id="ARBA00000822"/>
    </source>
</evidence>
<feature type="compositionally biased region" description="Acidic residues" evidence="11">
    <location>
        <begin position="207"/>
        <end position="221"/>
    </location>
</feature>
<dbReference type="InterPro" id="IPR001223">
    <property type="entry name" value="Glyco_hydro18_cat"/>
</dbReference>
<dbReference type="PROSITE" id="PS51910">
    <property type="entry name" value="GH18_2"/>
    <property type="match status" value="1"/>
</dbReference>
<keyword evidence="7" id="KW-0119">Carbohydrate metabolism</keyword>
<gene>
    <name evidence="13" type="ORF">TorRG33x02_295490</name>
</gene>
<name>A0A2P5C6X7_TREOI</name>
<comment type="caution">
    <text evidence="13">The sequence shown here is derived from an EMBL/GenBank/DDBJ whole genome shotgun (WGS) entry which is preliminary data.</text>
</comment>
<organism evidence="13 14">
    <name type="scientific">Trema orientale</name>
    <name type="common">Charcoal tree</name>
    <name type="synonym">Celtis orientalis</name>
    <dbReference type="NCBI Taxonomy" id="63057"/>
    <lineage>
        <taxon>Eukaryota</taxon>
        <taxon>Viridiplantae</taxon>
        <taxon>Streptophyta</taxon>
        <taxon>Embryophyta</taxon>
        <taxon>Tracheophyta</taxon>
        <taxon>Spermatophyta</taxon>
        <taxon>Magnoliopsida</taxon>
        <taxon>eudicotyledons</taxon>
        <taxon>Gunneridae</taxon>
        <taxon>Pentapetalae</taxon>
        <taxon>rosids</taxon>
        <taxon>fabids</taxon>
        <taxon>Rosales</taxon>
        <taxon>Cannabaceae</taxon>
        <taxon>Trema</taxon>
    </lineage>
</organism>
<dbReference type="SUPFAM" id="SSF51445">
    <property type="entry name" value="(Trans)glycosidases"/>
    <property type="match status" value="1"/>
</dbReference>
<feature type="domain" description="GH18" evidence="12">
    <location>
        <begin position="333"/>
        <end position="608"/>
    </location>
</feature>
<keyword evidence="5" id="KW-0146">Chitin degradation</keyword>
<dbReference type="GO" id="GO:0008843">
    <property type="term" value="F:endochitinase activity"/>
    <property type="evidence" value="ECO:0007669"/>
    <property type="project" value="UniProtKB-EC"/>
</dbReference>
<dbReference type="InterPro" id="IPR050542">
    <property type="entry name" value="Glycosyl_Hydrlase18_Chitinase"/>
</dbReference>
<comment type="similarity">
    <text evidence="2">Belongs to the glycosyl hydrolase 18 family. Chitinase class II subfamily.</text>
</comment>
<feature type="compositionally biased region" description="Basic and acidic residues" evidence="11">
    <location>
        <begin position="141"/>
        <end position="165"/>
    </location>
</feature>
<keyword evidence="8 10" id="KW-0326">Glycosidase</keyword>
<evidence type="ECO:0000313" key="14">
    <source>
        <dbReference type="Proteomes" id="UP000237000"/>
    </source>
</evidence>
<feature type="compositionally biased region" description="Basic and acidic residues" evidence="11">
    <location>
        <begin position="243"/>
        <end position="265"/>
    </location>
</feature>
<evidence type="ECO:0000256" key="11">
    <source>
        <dbReference type="SAM" id="MobiDB-lite"/>
    </source>
</evidence>
<protein>
    <recommendedName>
        <fullName evidence="3">chitinase</fullName>
        <ecNumber evidence="3">3.2.1.14</ecNumber>
    </recommendedName>
</protein>
<dbReference type="InterPro" id="IPR045321">
    <property type="entry name" value="Cts1-like"/>
</dbReference>
<evidence type="ECO:0000259" key="12">
    <source>
        <dbReference type="PROSITE" id="PS51910"/>
    </source>
</evidence>
<keyword evidence="6" id="KW-1015">Disulfide bond</keyword>
<evidence type="ECO:0000256" key="5">
    <source>
        <dbReference type="ARBA" id="ARBA00023024"/>
    </source>
</evidence>
<sequence length="608" mass="66390">MLELYEQNRVPPSSDVEGSAASGVTHRAPVKATTSNEEHFTNNNHSQAGSTRPGASKPALSKLASELSHADNHGGLPRMTVSRNNDHGNTEMKSGSNYKVDDEFRDNHHSESEHLPHHEKMDEGQNISRLGSEGAGEEEEQHNVGRSETREAGELKDKHHGRNPESRQSTLGPSPEVMKKLDRDKLKAALEKRRKSGGDVTRKTDVMDDDDLIERELEDGIELAAGSEKNKRDRRQSWSKPSNRPEHEDRHQGKHQEAVRDEHYLKKGQTSGPDLNNVEEGELAVVDDAGYQSPKSSSRKRKAGSPPANVTEGKQRHDNATVLVMLATCSDAGKIAIYWGQNGNEGTLSETCATGNYDYVNIAFLPTFGDGRTPMMDLSGHCDAYSNGCTGLSSDIKACQAKGIKVMLSIGGGAGSYSLSSSSDAIQVATYLWNNFLGGHSPSRPLGPAVLDGIDFDIEGGSNDHWGDLAKGLKKYSKRGKSKKEVYLTAAPQCPFPDAWLGKALKTGLFDYVWVQFYNNPPCQYTPGDVSNLENAWKQWILDIPAGKIFLGLPASPQAAGSGFIPANDLVSKVLPVIKDSEKYGGVMLWSKYYDDQTGYSSDIRSHV</sequence>
<comment type="catalytic activity">
    <reaction evidence="1">
        <text>Random endo-hydrolysis of N-acetyl-beta-D-glucosaminide (1-&gt;4)-beta-linkages in chitin and chitodextrins.</text>
        <dbReference type="EC" id="3.2.1.14"/>
    </reaction>
</comment>
<dbReference type="GO" id="GO:0006032">
    <property type="term" value="P:chitin catabolic process"/>
    <property type="evidence" value="ECO:0007669"/>
    <property type="project" value="UniProtKB-KW"/>
</dbReference>
<dbReference type="OrthoDB" id="10335538at2759"/>
<dbReference type="FunFam" id="3.20.20.80:FF:000015">
    <property type="entry name" value="Acidic endochitinase SE2"/>
    <property type="match status" value="1"/>
</dbReference>
<evidence type="ECO:0000256" key="7">
    <source>
        <dbReference type="ARBA" id="ARBA00023277"/>
    </source>
</evidence>
<dbReference type="EMBL" id="JXTC01000405">
    <property type="protein sequence ID" value="PON56788.1"/>
    <property type="molecule type" value="Genomic_DNA"/>
</dbReference>
<feature type="region of interest" description="Disordered" evidence="11">
    <location>
        <begin position="1"/>
        <end position="316"/>
    </location>
</feature>
<evidence type="ECO:0000256" key="10">
    <source>
        <dbReference type="RuleBase" id="RU000489"/>
    </source>
</evidence>
<dbReference type="Pfam" id="PF00704">
    <property type="entry name" value="Glyco_hydro_18"/>
    <property type="match status" value="1"/>
</dbReference>
<evidence type="ECO:0000256" key="6">
    <source>
        <dbReference type="ARBA" id="ARBA00023157"/>
    </source>
</evidence>
<dbReference type="InParanoid" id="A0A2P5C6X7"/>
<feature type="compositionally biased region" description="Polar residues" evidence="11">
    <location>
        <begin position="41"/>
        <end position="50"/>
    </location>
</feature>